<dbReference type="InterPro" id="IPR007111">
    <property type="entry name" value="NACHT_NTPase"/>
</dbReference>
<dbReference type="AlphaFoldDB" id="A0A8B7N5Y1"/>
<dbReference type="OrthoDB" id="120976at2759"/>
<dbReference type="PANTHER" id="PTHR46312:SF2">
    <property type="entry name" value="NUCLEOTIDE-BINDING OLIGOMERIZATION DOMAIN-CONTAINING PROTEIN 2-LIKE"/>
    <property type="match status" value="1"/>
</dbReference>
<accession>A0A8B7N5Y1</accession>
<evidence type="ECO:0000259" key="1">
    <source>
        <dbReference type="PROSITE" id="PS50837"/>
    </source>
</evidence>
<dbReference type="Pfam" id="PF05729">
    <property type="entry name" value="NACHT"/>
    <property type="match status" value="1"/>
</dbReference>
<dbReference type="InterPro" id="IPR027417">
    <property type="entry name" value="P-loop_NTPase"/>
</dbReference>
<dbReference type="KEGG" id="hazt:108666611"/>
<dbReference type="SUPFAM" id="SSF52540">
    <property type="entry name" value="P-loop containing nucleoside triphosphate hydrolases"/>
    <property type="match status" value="1"/>
</dbReference>
<sequence>MTARGGFSPEVRDLADYRDCVTTKGRQIADQRFQEYAKEDLFFDAGCVDRLAVFHQLNVMLKDAKKNELTLKQLFDSWKEGIALVSGVVGAGKTTLLMYLMLQFSGPQSAVPDYLQCFKIVVFIQCRDRDNKNLEEVVKGHFGVLCKEMTAEDILLTLQQLPVLFLVDGFDEHNEVSMAVLRELLDKTWHQDSRILITTCPQAIEDLKYLLRKKCKVSEVYNILQISELQKQLDFIEKYGEHLTKSRDAALAMRERFSKLNPEVQSLFTEPILLLYFCSIFKKTPEKIDQWSRLNDLSMERFELQKIVMKAKLSDKGVLDPDLLIDELLRVIGKWALEFLASNHVTFTSSDVLTLKQQCRDIIKDHSSIIEVGTEMFLNAMLVVEKSLSGSKVTTYSFPHKSVQETAAANYVARQMMLTEDTLQEILGVEPTENERLREVLLYVVGALSRDSPRHLTRRWGELNEALLHVVVALSRDSPHDLMQRWPQLKEALREARLTGDDVMDCVEFCSPDHAGTVAELAALTKGEETWHVTNGG</sequence>
<dbReference type="GeneID" id="108666611"/>
<evidence type="ECO:0000313" key="2">
    <source>
        <dbReference type="Proteomes" id="UP000694843"/>
    </source>
</evidence>
<feature type="domain" description="NACHT" evidence="1">
    <location>
        <begin position="81"/>
        <end position="203"/>
    </location>
</feature>
<organism evidence="2 3">
    <name type="scientific">Hyalella azteca</name>
    <name type="common">Amphipod</name>
    <dbReference type="NCBI Taxonomy" id="294128"/>
    <lineage>
        <taxon>Eukaryota</taxon>
        <taxon>Metazoa</taxon>
        <taxon>Ecdysozoa</taxon>
        <taxon>Arthropoda</taxon>
        <taxon>Crustacea</taxon>
        <taxon>Multicrustacea</taxon>
        <taxon>Malacostraca</taxon>
        <taxon>Eumalacostraca</taxon>
        <taxon>Peracarida</taxon>
        <taxon>Amphipoda</taxon>
        <taxon>Senticaudata</taxon>
        <taxon>Talitrida</taxon>
        <taxon>Talitroidea</taxon>
        <taxon>Hyalellidae</taxon>
        <taxon>Hyalella</taxon>
    </lineage>
</organism>
<dbReference type="Proteomes" id="UP000694843">
    <property type="component" value="Unplaced"/>
</dbReference>
<protein>
    <submittedName>
        <fullName evidence="3">Uncharacterized protein LOC108666611</fullName>
    </submittedName>
</protein>
<dbReference type="Gene3D" id="3.40.50.300">
    <property type="entry name" value="P-loop containing nucleotide triphosphate hydrolases"/>
    <property type="match status" value="1"/>
</dbReference>
<evidence type="ECO:0000313" key="3">
    <source>
        <dbReference type="RefSeq" id="XP_018009010.1"/>
    </source>
</evidence>
<gene>
    <name evidence="3" type="primary">LOC108666611</name>
</gene>
<dbReference type="PANTHER" id="PTHR46312">
    <property type="entry name" value="NACHT DOMAIN-CONTAINING PROTEIN"/>
    <property type="match status" value="1"/>
</dbReference>
<keyword evidence="2" id="KW-1185">Reference proteome</keyword>
<reference evidence="3" key="1">
    <citation type="submission" date="2025-08" db="UniProtKB">
        <authorList>
            <consortium name="RefSeq"/>
        </authorList>
    </citation>
    <scope>IDENTIFICATION</scope>
    <source>
        <tissue evidence="3">Whole organism</tissue>
    </source>
</reference>
<dbReference type="RefSeq" id="XP_018009010.1">
    <property type="nucleotide sequence ID" value="XM_018153521.2"/>
</dbReference>
<name>A0A8B7N5Y1_HYAAZ</name>
<proteinExistence type="predicted"/>
<dbReference type="PROSITE" id="PS50837">
    <property type="entry name" value="NACHT"/>
    <property type="match status" value="1"/>
</dbReference>